<dbReference type="GO" id="GO:0030970">
    <property type="term" value="P:retrograde protein transport, ER to cytosol"/>
    <property type="evidence" value="ECO:0007669"/>
    <property type="project" value="TreeGrafter"/>
</dbReference>
<organism evidence="11 12">
    <name type="scientific">Clunio marinus</name>
    <dbReference type="NCBI Taxonomy" id="568069"/>
    <lineage>
        <taxon>Eukaryota</taxon>
        <taxon>Metazoa</taxon>
        <taxon>Ecdysozoa</taxon>
        <taxon>Arthropoda</taxon>
        <taxon>Hexapoda</taxon>
        <taxon>Insecta</taxon>
        <taxon>Pterygota</taxon>
        <taxon>Neoptera</taxon>
        <taxon>Endopterygota</taxon>
        <taxon>Diptera</taxon>
        <taxon>Nematocera</taxon>
        <taxon>Chironomoidea</taxon>
        <taxon>Chironomidae</taxon>
        <taxon>Clunio</taxon>
    </lineage>
</organism>
<dbReference type="GO" id="GO:0005788">
    <property type="term" value="C:endoplasmic reticulum lumen"/>
    <property type="evidence" value="ECO:0007669"/>
    <property type="project" value="UniProtKB-SubCell"/>
</dbReference>
<evidence type="ECO:0000259" key="10">
    <source>
        <dbReference type="PROSITE" id="PS51914"/>
    </source>
</evidence>
<dbReference type="PANTHER" id="PTHR15414:SF0">
    <property type="entry name" value="ENDOPLASMIC RETICULUM LECTIN 1"/>
    <property type="match status" value="1"/>
</dbReference>
<keyword evidence="5" id="KW-1015">Disulfide bond</keyword>
<comment type="function">
    <text evidence="6">Probable lectin that binds selectively to improperly folded lumenal proteins. May function in endoplasmic reticulum quality control and endoplasmic reticulum-associated degradation (ERAD) of both non-glycosylated proteins and glycoproteins.</text>
</comment>
<dbReference type="Proteomes" id="UP000183832">
    <property type="component" value="Unassembled WGS sequence"/>
</dbReference>
<dbReference type="Gene3D" id="2.70.130.10">
    <property type="entry name" value="Mannose-6-phosphate receptor binding domain"/>
    <property type="match status" value="2"/>
</dbReference>
<dbReference type="InterPro" id="IPR044865">
    <property type="entry name" value="MRH_dom"/>
</dbReference>
<dbReference type="OrthoDB" id="239053at2759"/>
<evidence type="ECO:0000256" key="7">
    <source>
        <dbReference type="ARBA" id="ARBA00041108"/>
    </source>
</evidence>
<dbReference type="FunFam" id="2.70.130.10:FF:000003">
    <property type="entry name" value="Endoplasmic reticulum lectin 1"/>
    <property type="match status" value="1"/>
</dbReference>
<evidence type="ECO:0000256" key="5">
    <source>
        <dbReference type="ARBA" id="ARBA00023157"/>
    </source>
</evidence>
<evidence type="ECO:0000256" key="8">
    <source>
        <dbReference type="ARBA" id="ARBA00041661"/>
    </source>
</evidence>
<evidence type="ECO:0000256" key="1">
    <source>
        <dbReference type="ARBA" id="ARBA00004319"/>
    </source>
</evidence>
<feature type="signal peptide" evidence="9">
    <location>
        <begin position="1"/>
        <end position="24"/>
    </location>
</feature>
<feature type="domain" description="MRH" evidence="10">
    <location>
        <begin position="346"/>
        <end position="470"/>
    </location>
</feature>
<evidence type="ECO:0000313" key="12">
    <source>
        <dbReference type="Proteomes" id="UP000183832"/>
    </source>
</evidence>
<accession>A0A1J1HJB0</accession>
<keyword evidence="4" id="KW-0256">Endoplasmic reticulum</keyword>
<evidence type="ECO:0000256" key="6">
    <source>
        <dbReference type="ARBA" id="ARBA00037585"/>
    </source>
</evidence>
<name>A0A1J1HJB0_9DIPT</name>
<evidence type="ECO:0000256" key="2">
    <source>
        <dbReference type="ARBA" id="ARBA00022729"/>
    </source>
</evidence>
<dbReference type="EMBL" id="CVRI01000001">
    <property type="protein sequence ID" value="CRK86361.1"/>
    <property type="molecule type" value="Genomic_DNA"/>
</dbReference>
<evidence type="ECO:0000256" key="4">
    <source>
        <dbReference type="ARBA" id="ARBA00022824"/>
    </source>
</evidence>
<feature type="chain" id="PRO_5012227326" description="Endoplasmic reticulum lectin 1" evidence="9">
    <location>
        <begin position="25"/>
        <end position="501"/>
    </location>
</feature>
<dbReference type="STRING" id="568069.A0A1J1HJB0"/>
<dbReference type="InterPro" id="IPR045149">
    <property type="entry name" value="OS-9-like"/>
</dbReference>
<keyword evidence="12" id="KW-1185">Reference proteome</keyword>
<dbReference type="FunFam" id="2.70.130.10:FF:000001">
    <property type="entry name" value="Endoplasmic reticulum lectin 1"/>
    <property type="match status" value="1"/>
</dbReference>
<dbReference type="InterPro" id="IPR012913">
    <property type="entry name" value="OS9-like_dom"/>
</dbReference>
<keyword evidence="3" id="KW-0677">Repeat</keyword>
<feature type="domain" description="MRH" evidence="10">
    <location>
        <begin position="99"/>
        <end position="230"/>
    </location>
</feature>
<dbReference type="Pfam" id="PF07915">
    <property type="entry name" value="PRKCSH"/>
    <property type="match status" value="2"/>
</dbReference>
<gene>
    <name evidence="11" type="ORF">CLUMA_CG000048</name>
</gene>
<keyword evidence="2 9" id="KW-0732">Signal</keyword>
<dbReference type="SUPFAM" id="SSF50911">
    <property type="entry name" value="Mannose 6-phosphate receptor domain"/>
    <property type="match status" value="2"/>
</dbReference>
<proteinExistence type="predicted"/>
<protein>
    <recommendedName>
        <fullName evidence="7">Endoplasmic reticulum lectin 1</fullName>
    </recommendedName>
    <alternativeName>
        <fullName evidence="8">ER lectin</fullName>
    </alternativeName>
</protein>
<evidence type="ECO:0000256" key="3">
    <source>
        <dbReference type="ARBA" id="ARBA00022737"/>
    </source>
</evidence>
<dbReference type="GO" id="GO:0030968">
    <property type="term" value="P:endoplasmic reticulum unfolded protein response"/>
    <property type="evidence" value="ECO:0007669"/>
    <property type="project" value="InterPro"/>
</dbReference>
<dbReference type="AlphaFoldDB" id="A0A1J1HJB0"/>
<comment type="subcellular location">
    <subcellularLocation>
        <location evidence="1">Endoplasmic reticulum lumen</location>
    </subcellularLocation>
</comment>
<dbReference type="PROSITE" id="PS51914">
    <property type="entry name" value="MRH"/>
    <property type="match status" value="2"/>
</dbReference>
<evidence type="ECO:0000256" key="9">
    <source>
        <dbReference type="SAM" id="SignalP"/>
    </source>
</evidence>
<reference evidence="11 12" key="1">
    <citation type="submission" date="2015-04" db="EMBL/GenBank/DDBJ databases">
        <authorList>
            <person name="Syromyatnikov M.Y."/>
            <person name="Popov V.N."/>
        </authorList>
    </citation>
    <scope>NUCLEOTIDE SEQUENCE [LARGE SCALE GENOMIC DNA]</scope>
</reference>
<sequence>MKRLQWIFMLTFVSLCIFLVLVNCNDLKGFDDNNLFSLNWPGEKLLDIPTDAESIIVTSHAKEKYQCYLPKLSQKDDAENPSTLETSALDYIEPLFTGDVCSYRIESYWTYEICHGNYIKQYHEERDGKMSKVQEYYLGKWNKEMTVELRKKLESNKDEKLKFKKIDGLNLPYFEVEMTDGTICDLNNEPRVTRVLYVCYAHGKNEIFSLKETSSCNYEIVVLTPNLCLHSKYKVQDTKDNAINCFPLENAPKKPKSLLAMEVESMKLRYQKLMDVNKGLKDAIAVFKVDSKDGKLTMEFVDDLNTKQIEDLFGKSDEAEKPPKSFPVLSSVADDTSQVENFLKGKNCLTGGTGWWKYEFCYGKYVRQFHVDKFGGITHIFLGAFNEKAHKEFLQLHPEKRPKPKAQRKQVTHFYNEGSFCDKIGQHRQTEVILKCLENAPSRSTVSLYLLEPKMCSYILGVESPLICDILDKVDEDGLVPINKSSDDVVIDQLEVTFQND</sequence>
<evidence type="ECO:0000313" key="11">
    <source>
        <dbReference type="EMBL" id="CRK86361.1"/>
    </source>
</evidence>
<dbReference type="InterPro" id="IPR009011">
    <property type="entry name" value="Man6P_isomerase_rcpt-bd_dom_sf"/>
</dbReference>
<dbReference type="PANTHER" id="PTHR15414">
    <property type="entry name" value="OS-9-RELATED"/>
    <property type="match status" value="1"/>
</dbReference>